<name>A0ABD2Y535_9GENT</name>
<dbReference type="PANTHER" id="PTHR10891">
    <property type="entry name" value="EF-HAND CALCIUM-BINDING DOMAIN CONTAINING PROTEIN"/>
    <property type="match status" value="1"/>
</dbReference>
<dbReference type="SMART" id="SM00054">
    <property type="entry name" value="EFh"/>
    <property type="match status" value="2"/>
</dbReference>
<dbReference type="EMBL" id="JBJUIK010000015">
    <property type="protein sequence ID" value="KAL3501429.1"/>
    <property type="molecule type" value="Genomic_DNA"/>
</dbReference>
<evidence type="ECO:0000256" key="2">
    <source>
        <dbReference type="ARBA" id="ARBA00022737"/>
    </source>
</evidence>
<dbReference type="InterPro" id="IPR011992">
    <property type="entry name" value="EF-hand-dom_pair"/>
</dbReference>
<dbReference type="SUPFAM" id="SSF47473">
    <property type="entry name" value="EF-hand"/>
    <property type="match status" value="1"/>
</dbReference>
<evidence type="ECO:0000259" key="4">
    <source>
        <dbReference type="PROSITE" id="PS50222"/>
    </source>
</evidence>
<dbReference type="PROSITE" id="PS50222">
    <property type="entry name" value="EF_HAND_2"/>
    <property type="match status" value="2"/>
</dbReference>
<keyword evidence="1" id="KW-0479">Metal-binding</keyword>
<dbReference type="PROSITE" id="PS00018">
    <property type="entry name" value="EF_HAND_1"/>
    <property type="match status" value="2"/>
</dbReference>
<dbReference type="Proteomes" id="UP001630127">
    <property type="component" value="Unassembled WGS sequence"/>
</dbReference>
<feature type="domain" description="EF-hand" evidence="4">
    <location>
        <begin position="65"/>
        <end position="100"/>
    </location>
</feature>
<protein>
    <recommendedName>
        <fullName evidence="4">EF-hand domain-containing protein</fullName>
    </recommendedName>
</protein>
<comment type="caution">
    <text evidence="5">The sequence shown here is derived from an EMBL/GenBank/DDBJ whole genome shotgun (WGS) entry which is preliminary data.</text>
</comment>
<evidence type="ECO:0000256" key="1">
    <source>
        <dbReference type="ARBA" id="ARBA00022723"/>
    </source>
</evidence>
<gene>
    <name evidence="5" type="ORF">ACH5RR_035878</name>
</gene>
<dbReference type="CDD" id="cd00051">
    <property type="entry name" value="EFh"/>
    <property type="match status" value="1"/>
</dbReference>
<organism evidence="5 6">
    <name type="scientific">Cinchona calisaya</name>
    <dbReference type="NCBI Taxonomy" id="153742"/>
    <lineage>
        <taxon>Eukaryota</taxon>
        <taxon>Viridiplantae</taxon>
        <taxon>Streptophyta</taxon>
        <taxon>Embryophyta</taxon>
        <taxon>Tracheophyta</taxon>
        <taxon>Spermatophyta</taxon>
        <taxon>Magnoliopsida</taxon>
        <taxon>eudicotyledons</taxon>
        <taxon>Gunneridae</taxon>
        <taxon>Pentapetalae</taxon>
        <taxon>asterids</taxon>
        <taxon>lamiids</taxon>
        <taxon>Gentianales</taxon>
        <taxon>Rubiaceae</taxon>
        <taxon>Cinchonoideae</taxon>
        <taxon>Cinchoneae</taxon>
        <taxon>Cinchona</taxon>
    </lineage>
</organism>
<keyword evidence="6" id="KW-1185">Reference proteome</keyword>
<evidence type="ECO:0000313" key="5">
    <source>
        <dbReference type="EMBL" id="KAL3501429.1"/>
    </source>
</evidence>
<dbReference type="GO" id="GO:0046872">
    <property type="term" value="F:metal ion binding"/>
    <property type="evidence" value="ECO:0007669"/>
    <property type="project" value="UniProtKB-KW"/>
</dbReference>
<dbReference type="InterPro" id="IPR018247">
    <property type="entry name" value="EF_Hand_1_Ca_BS"/>
</dbReference>
<evidence type="ECO:0000313" key="6">
    <source>
        <dbReference type="Proteomes" id="UP001630127"/>
    </source>
</evidence>
<keyword evidence="3" id="KW-0106">Calcium</keyword>
<dbReference type="InterPro" id="IPR039647">
    <property type="entry name" value="EF_hand_pair_protein_CML-like"/>
</dbReference>
<dbReference type="Pfam" id="PF13499">
    <property type="entry name" value="EF-hand_7"/>
    <property type="match status" value="1"/>
</dbReference>
<dbReference type="AlphaFoldDB" id="A0ABD2Y535"/>
<proteinExistence type="predicted"/>
<dbReference type="Gene3D" id="1.10.238.10">
    <property type="entry name" value="EF-hand"/>
    <property type="match status" value="1"/>
</dbReference>
<feature type="domain" description="EF-hand" evidence="4">
    <location>
        <begin position="104"/>
        <end position="138"/>
    </location>
</feature>
<sequence>MRTKLCNTKIVDTSPLEKLNDGEICLEEMKIVMDRLGISCQEEDIEENWVAGVSDFSEMLVDEEPSLLEIKQVFQVFDENRDGFIDASELRRVLCGLCLIKEGSKLEECRKMVCAFDQNEDGLLDFEEFVAFMDKCFH</sequence>
<dbReference type="FunFam" id="1.10.238.10:FF:000003">
    <property type="entry name" value="Calmodulin A"/>
    <property type="match status" value="1"/>
</dbReference>
<dbReference type="InterPro" id="IPR002048">
    <property type="entry name" value="EF_hand_dom"/>
</dbReference>
<evidence type="ECO:0000256" key="3">
    <source>
        <dbReference type="ARBA" id="ARBA00022837"/>
    </source>
</evidence>
<reference evidence="5 6" key="1">
    <citation type="submission" date="2024-11" db="EMBL/GenBank/DDBJ databases">
        <title>A near-complete genome assembly of Cinchona calisaya.</title>
        <authorList>
            <person name="Lian D.C."/>
            <person name="Zhao X.W."/>
            <person name="Wei L."/>
        </authorList>
    </citation>
    <scope>NUCLEOTIDE SEQUENCE [LARGE SCALE GENOMIC DNA]</scope>
    <source>
        <tissue evidence="5">Nenye</tissue>
    </source>
</reference>
<accession>A0ABD2Y535</accession>
<keyword evidence="2" id="KW-0677">Repeat</keyword>